<dbReference type="HOGENOM" id="CLU_164173_0_0_1"/>
<gene>
    <name evidence="1" type="ORF">NAPIS_ORF02163</name>
</gene>
<proteinExistence type="predicted"/>
<organism evidence="1 2">
    <name type="scientific">Vairimorpha apis BRL 01</name>
    <dbReference type="NCBI Taxonomy" id="1037528"/>
    <lineage>
        <taxon>Eukaryota</taxon>
        <taxon>Fungi</taxon>
        <taxon>Fungi incertae sedis</taxon>
        <taxon>Microsporidia</taxon>
        <taxon>Nosematidae</taxon>
        <taxon>Vairimorpha</taxon>
    </lineage>
</organism>
<keyword evidence="2" id="KW-1185">Reference proteome</keyword>
<reference evidence="1 2" key="1">
    <citation type="journal article" date="2013" name="BMC Genomics">
        <title>Genome sequencing and comparative genomics of honey bee microsporidia, Nosema apis reveal novel insights into host-parasite interactions.</title>
        <authorList>
            <person name="Chen Yp."/>
            <person name="Pettis J.S."/>
            <person name="Zhao Y."/>
            <person name="Liu X."/>
            <person name="Tallon L.J."/>
            <person name="Sadzewicz L.D."/>
            <person name="Li R."/>
            <person name="Zheng H."/>
            <person name="Huang S."/>
            <person name="Zhang X."/>
            <person name="Hamilton M.C."/>
            <person name="Pernal S.F."/>
            <person name="Melathopoulos A.P."/>
            <person name="Yan X."/>
            <person name="Evans J.D."/>
        </authorList>
    </citation>
    <scope>NUCLEOTIDE SEQUENCE [LARGE SCALE GENOMIC DNA]</scope>
    <source>
        <strain evidence="1 2">BRL 01</strain>
    </source>
</reference>
<accession>T0MGV1</accession>
<evidence type="ECO:0000313" key="1">
    <source>
        <dbReference type="EMBL" id="EQB60270.1"/>
    </source>
</evidence>
<name>T0MGV1_9MICR</name>
<dbReference type="VEuPathDB" id="MicrosporidiaDB:NAPIS_ORF02163"/>
<dbReference type="OrthoDB" id="2195425at2759"/>
<protein>
    <submittedName>
        <fullName evidence="1">Uncharacterized protein</fullName>
    </submittedName>
</protein>
<evidence type="ECO:0000313" key="2">
    <source>
        <dbReference type="Proteomes" id="UP000053780"/>
    </source>
</evidence>
<dbReference type="AlphaFoldDB" id="T0MGV1"/>
<dbReference type="Proteomes" id="UP000053780">
    <property type="component" value="Unassembled WGS sequence"/>
</dbReference>
<dbReference type="EMBL" id="KE647312">
    <property type="protein sequence ID" value="EQB60270.1"/>
    <property type="molecule type" value="Genomic_DNA"/>
</dbReference>
<sequence>MIFVRNKIDISFKTKNNPNIECGIGVQFYVLVYGDITALLNNTVHKICFPVPVHFPSFILTIKGDLTCNFEELFIFKKIEDKNKFILFLKKNLKTEDFKNAKLLPEFYIKKTK</sequence>